<dbReference type="GO" id="GO:0055085">
    <property type="term" value="P:transmembrane transport"/>
    <property type="evidence" value="ECO:0007669"/>
    <property type="project" value="InterPro"/>
</dbReference>
<protein>
    <recommendedName>
        <fullName evidence="6">SLC26A/SulP transporter domain-containing protein</fullName>
    </recommendedName>
</protein>
<keyword evidence="3 5" id="KW-1133">Transmembrane helix</keyword>
<evidence type="ECO:0000256" key="2">
    <source>
        <dbReference type="ARBA" id="ARBA00022692"/>
    </source>
</evidence>
<reference evidence="7 8" key="1">
    <citation type="submission" date="2012-04" db="EMBL/GenBank/DDBJ databases">
        <title>The Genome Sequence of Afipia clevelandensis ATCC 49720.</title>
        <authorList>
            <consortium name="The Broad Institute Genome Sequencing Platform"/>
            <person name="Earl A."/>
            <person name="Ward D."/>
            <person name="Feldgarden M."/>
            <person name="Gevers D."/>
            <person name="Huys G."/>
            <person name="Walker B."/>
            <person name="Young S.K."/>
            <person name="Zeng Q."/>
            <person name="Gargeya S."/>
            <person name="Fitzgerald M."/>
            <person name="Haas B."/>
            <person name="Abouelleil A."/>
            <person name="Alvarado L."/>
            <person name="Arachchi H.M."/>
            <person name="Berlin A."/>
            <person name="Chapman S.B."/>
            <person name="Goldberg J."/>
            <person name="Griggs A."/>
            <person name="Gujja S."/>
            <person name="Hansen M."/>
            <person name="Howarth C."/>
            <person name="Imamovic A."/>
            <person name="Larimer J."/>
            <person name="McCowen C."/>
            <person name="Montmayeur A."/>
            <person name="Murphy C."/>
            <person name="Neiman D."/>
            <person name="Pearson M."/>
            <person name="Priest M."/>
            <person name="Roberts A."/>
            <person name="Saif S."/>
            <person name="Shea T."/>
            <person name="Sisk P."/>
            <person name="Sykes S."/>
            <person name="Wortman J."/>
            <person name="Nusbaum C."/>
            <person name="Birren B."/>
        </authorList>
    </citation>
    <scope>NUCLEOTIDE SEQUENCE [LARGE SCALE GENOMIC DNA]</scope>
    <source>
        <strain evidence="7 8">ATCC 49720</strain>
    </source>
</reference>
<evidence type="ECO:0000256" key="1">
    <source>
        <dbReference type="ARBA" id="ARBA00004141"/>
    </source>
</evidence>
<feature type="transmembrane region" description="Helical" evidence="5">
    <location>
        <begin position="195"/>
        <end position="214"/>
    </location>
</feature>
<comment type="caution">
    <text evidence="7">The sequence shown here is derived from an EMBL/GenBank/DDBJ whole genome shotgun (WGS) entry which is preliminary data.</text>
</comment>
<dbReference type="EMBL" id="AGWY01000010">
    <property type="protein sequence ID" value="EKS35462.1"/>
    <property type="molecule type" value="Genomic_DNA"/>
</dbReference>
<accession>K8NYP7</accession>
<evidence type="ECO:0000313" key="7">
    <source>
        <dbReference type="EMBL" id="EKS35462.1"/>
    </source>
</evidence>
<evidence type="ECO:0000256" key="5">
    <source>
        <dbReference type="SAM" id="Phobius"/>
    </source>
</evidence>
<comment type="subcellular location">
    <subcellularLocation>
        <location evidence="1">Membrane</location>
        <topology evidence="1">Multi-pass membrane protein</topology>
    </subcellularLocation>
</comment>
<organism evidence="7 8">
    <name type="scientific">Afipia clevelandensis ATCC 49720</name>
    <dbReference type="NCBI Taxonomy" id="883079"/>
    <lineage>
        <taxon>Bacteria</taxon>
        <taxon>Pseudomonadati</taxon>
        <taxon>Pseudomonadota</taxon>
        <taxon>Alphaproteobacteria</taxon>
        <taxon>Hyphomicrobiales</taxon>
        <taxon>Nitrobacteraceae</taxon>
        <taxon>Afipia</taxon>
    </lineage>
</organism>
<dbReference type="HOGENOM" id="CLU_003182_13_1_5"/>
<proteinExistence type="predicted"/>
<feature type="transmembrane region" description="Helical" evidence="5">
    <location>
        <begin position="326"/>
        <end position="356"/>
    </location>
</feature>
<feature type="domain" description="SLC26A/SulP transporter" evidence="6">
    <location>
        <begin position="17"/>
        <end position="372"/>
    </location>
</feature>
<keyword evidence="8" id="KW-1185">Reference proteome</keyword>
<keyword evidence="2 5" id="KW-0812">Transmembrane</keyword>
<dbReference type="PATRIC" id="fig|883079.3.peg.2334"/>
<feature type="transmembrane region" description="Helical" evidence="5">
    <location>
        <begin position="122"/>
        <end position="140"/>
    </location>
</feature>
<evidence type="ECO:0000256" key="3">
    <source>
        <dbReference type="ARBA" id="ARBA00022989"/>
    </source>
</evidence>
<dbReference type="InterPro" id="IPR011547">
    <property type="entry name" value="SLC26A/SulP_dom"/>
</dbReference>
<dbReference type="Proteomes" id="UP000001095">
    <property type="component" value="Unassembled WGS sequence"/>
</dbReference>
<sequence length="417" mass="43089">MPKTLTVLREGYSLDAFRADVVAGLTVAIVALPLSMAIAIASGTTPDRGLHAAIFGGFLVSLLGGSRFQIGGPAGAFIVLVAASMARHGIEGVLLATMMAGLFLVVAGLLRIGSYIRYIPHPVTVGFTAGIAVIIFASQIRDLFGITLPGKEPGELVPKLEALGRAIGTTNIAAVAISLVTIGIILGVRRVRPTWPGMLIAVAATSVAAALLALPVETIGTRFGGIPQSFPMPSFPAITLAKLEAVLPDAIMFAVLGAIESLLSAVVADGMTGRRHRSNGELVAQGLANIGSALFGGICVTGTIARTATNVRAGARSPVAGMLHSVFLLAFMLLAAPLASYIPLAALAGVLAVVAWNMAEKHEFMTQLRAYDTALMLLATFLLTIFIGLAEGIAVGALLGALIFLWRGRRQPSARTE</sequence>
<evidence type="ECO:0000259" key="6">
    <source>
        <dbReference type="Pfam" id="PF00916"/>
    </source>
</evidence>
<keyword evidence="4 5" id="KW-0472">Membrane</keyword>
<feature type="transmembrane region" description="Helical" evidence="5">
    <location>
        <begin position="250"/>
        <end position="268"/>
    </location>
</feature>
<feature type="transmembrane region" description="Helical" evidence="5">
    <location>
        <begin position="92"/>
        <end position="110"/>
    </location>
</feature>
<evidence type="ECO:0000313" key="8">
    <source>
        <dbReference type="Proteomes" id="UP000001095"/>
    </source>
</evidence>
<dbReference type="GO" id="GO:0016020">
    <property type="term" value="C:membrane"/>
    <property type="evidence" value="ECO:0007669"/>
    <property type="project" value="UniProtKB-SubCell"/>
</dbReference>
<gene>
    <name evidence="7" type="ORF">HMPREF9696_02297</name>
</gene>
<evidence type="ECO:0000256" key="4">
    <source>
        <dbReference type="ARBA" id="ARBA00023136"/>
    </source>
</evidence>
<dbReference type="PANTHER" id="PTHR11814">
    <property type="entry name" value="SULFATE TRANSPORTER"/>
    <property type="match status" value="1"/>
</dbReference>
<name>K8NYP7_9BRAD</name>
<dbReference type="Pfam" id="PF00916">
    <property type="entry name" value="Sulfate_transp"/>
    <property type="match status" value="1"/>
</dbReference>
<dbReference type="InterPro" id="IPR001902">
    <property type="entry name" value="SLC26A/SulP_fam"/>
</dbReference>
<feature type="transmembrane region" description="Helical" evidence="5">
    <location>
        <begin position="21"/>
        <end position="42"/>
    </location>
</feature>
<dbReference type="AlphaFoldDB" id="K8NYP7"/>
<feature type="transmembrane region" description="Helical" evidence="5">
    <location>
        <begin position="376"/>
        <end position="406"/>
    </location>
</feature>
<feature type="transmembrane region" description="Helical" evidence="5">
    <location>
        <begin position="166"/>
        <end position="188"/>
    </location>
</feature>
<feature type="transmembrane region" description="Helical" evidence="5">
    <location>
        <begin position="48"/>
        <end position="65"/>
    </location>
</feature>